<dbReference type="Gramene" id="PSS33553">
    <property type="protein sequence ID" value="PSS33553"/>
    <property type="gene ID" value="CEY00_Acc03954"/>
</dbReference>
<dbReference type="EMBL" id="NKQK01000003">
    <property type="protein sequence ID" value="PSS33553.1"/>
    <property type="molecule type" value="Genomic_DNA"/>
</dbReference>
<proteinExistence type="predicted"/>
<keyword evidence="1" id="KW-0812">Transmembrane</keyword>
<dbReference type="SUPFAM" id="SSF48452">
    <property type="entry name" value="TPR-like"/>
    <property type="match status" value="1"/>
</dbReference>
<accession>A0A2R6RU37</accession>
<dbReference type="Gene3D" id="1.25.40.10">
    <property type="entry name" value="Tetratricopeptide repeat domain"/>
    <property type="match status" value="1"/>
</dbReference>
<dbReference type="InParanoid" id="A0A2R6RU37"/>
<dbReference type="InterPro" id="IPR011990">
    <property type="entry name" value="TPR-like_helical_dom_sf"/>
</dbReference>
<dbReference type="SMART" id="SM00028">
    <property type="entry name" value="TPR"/>
    <property type="match status" value="3"/>
</dbReference>
<evidence type="ECO:0000313" key="2">
    <source>
        <dbReference type="EMBL" id="PSS33553.1"/>
    </source>
</evidence>
<keyword evidence="2" id="KW-0675">Receptor</keyword>
<name>A0A2R6RU37_ACTCC</name>
<comment type="caution">
    <text evidence="2">The sequence shown here is derived from an EMBL/GenBank/DDBJ whole genome shotgun (WGS) entry which is preliminary data.</text>
</comment>
<reference evidence="3" key="2">
    <citation type="journal article" date="2018" name="BMC Genomics">
        <title>A manually annotated Actinidia chinensis var. chinensis (kiwifruit) genome highlights the challenges associated with draft genomes and gene prediction in plants.</title>
        <authorList>
            <person name="Pilkington S.M."/>
            <person name="Crowhurst R."/>
            <person name="Hilario E."/>
            <person name="Nardozza S."/>
            <person name="Fraser L."/>
            <person name="Peng Y."/>
            <person name="Gunaseelan K."/>
            <person name="Simpson R."/>
            <person name="Tahir J."/>
            <person name="Deroles S.C."/>
            <person name="Templeton K."/>
            <person name="Luo Z."/>
            <person name="Davy M."/>
            <person name="Cheng C."/>
            <person name="McNeilage M."/>
            <person name="Scaglione D."/>
            <person name="Liu Y."/>
            <person name="Zhang Q."/>
            <person name="Datson P."/>
            <person name="De Silva N."/>
            <person name="Gardiner S.E."/>
            <person name="Bassett H."/>
            <person name="Chagne D."/>
            <person name="McCallum J."/>
            <person name="Dzierzon H."/>
            <person name="Deng C."/>
            <person name="Wang Y.Y."/>
            <person name="Barron L."/>
            <person name="Manako K."/>
            <person name="Bowen J."/>
            <person name="Foster T.M."/>
            <person name="Erridge Z.A."/>
            <person name="Tiffin H."/>
            <person name="Waite C.N."/>
            <person name="Davies K.M."/>
            <person name="Grierson E.P."/>
            <person name="Laing W.A."/>
            <person name="Kirk R."/>
            <person name="Chen X."/>
            <person name="Wood M."/>
            <person name="Montefiori M."/>
            <person name="Brummell D.A."/>
            <person name="Schwinn K.E."/>
            <person name="Catanach A."/>
            <person name="Fullerton C."/>
            <person name="Li D."/>
            <person name="Meiyalaghan S."/>
            <person name="Nieuwenhuizen N."/>
            <person name="Read N."/>
            <person name="Prakash R."/>
            <person name="Hunter D."/>
            <person name="Zhang H."/>
            <person name="McKenzie M."/>
            <person name="Knabel M."/>
            <person name="Harris A."/>
            <person name="Allan A.C."/>
            <person name="Gleave A."/>
            <person name="Chen A."/>
            <person name="Janssen B.J."/>
            <person name="Plunkett B."/>
            <person name="Ampomah-Dwamena C."/>
            <person name="Voogd C."/>
            <person name="Leif D."/>
            <person name="Lafferty D."/>
            <person name="Souleyre E.J.F."/>
            <person name="Varkonyi-Gasic E."/>
            <person name="Gambi F."/>
            <person name="Hanley J."/>
            <person name="Yao J.L."/>
            <person name="Cheung J."/>
            <person name="David K.M."/>
            <person name="Warren B."/>
            <person name="Marsh K."/>
            <person name="Snowden K.C."/>
            <person name="Lin-Wang K."/>
            <person name="Brian L."/>
            <person name="Martinez-Sanchez M."/>
            <person name="Wang M."/>
            <person name="Ileperuma N."/>
            <person name="Macnee N."/>
            <person name="Campin R."/>
            <person name="McAtee P."/>
            <person name="Drummond R.S.M."/>
            <person name="Espley R.V."/>
            <person name="Ireland H.S."/>
            <person name="Wu R."/>
            <person name="Atkinson R.G."/>
            <person name="Karunairetnam S."/>
            <person name="Bulley S."/>
            <person name="Chunkath S."/>
            <person name="Hanley Z."/>
            <person name="Storey R."/>
            <person name="Thrimawithana A.H."/>
            <person name="Thomson S."/>
            <person name="David C."/>
            <person name="Testolin R."/>
            <person name="Huang H."/>
            <person name="Hellens R.P."/>
            <person name="Schaffer R.J."/>
        </authorList>
    </citation>
    <scope>NUCLEOTIDE SEQUENCE [LARGE SCALE GENOMIC DNA]</scope>
    <source>
        <strain evidence="3">cv. Red5</strain>
    </source>
</reference>
<dbReference type="InterPro" id="IPR019734">
    <property type="entry name" value="TPR_rpt"/>
</dbReference>
<keyword evidence="1" id="KW-1133">Transmembrane helix</keyword>
<sequence>MSKYFFHLGRLELALDLLEKQELLRCGSSSQESSIPFAVTVRELLHHKNAGNEAYQSGRHSEAVEHYTAVVSNSIESRPFAAICFCNRAAANQALAQIVDAIADCSIAIALDGSYSKAVSRRATLHETIRDYKQAASDLQRLISLLKKQWQEKVRQSGTPDRTTDSNVKELTKAHRRLHSVEEKAKKGTSLDHYLILYVFLFRVLYDFFYLFPWPWISIMHLDNINFA</sequence>
<keyword evidence="3" id="KW-1185">Reference proteome</keyword>
<feature type="transmembrane region" description="Helical" evidence="1">
    <location>
        <begin position="194"/>
        <end position="212"/>
    </location>
</feature>
<keyword evidence="1" id="KW-0472">Membrane</keyword>
<dbReference type="Proteomes" id="UP000241394">
    <property type="component" value="Chromosome LG3"/>
</dbReference>
<organism evidence="2 3">
    <name type="scientific">Actinidia chinensis var. chinensis</name>
    <name type="common">Chinese soft-hair kiwi</name>
    <dbReference type="NCBI Taxonomy" id="1590841"/>
    <lineage>
        <taxon>Eukaryota</taxon>
        <taxon>Viridiplantae</taxon>
        <taxon>Streptophyta</taxon>
        <taxon>Embryophyta</taxon>
        <taxon>Tracheophyta</taxon>
        <taxon>Spermatophyta</taxon>
        <taxon>Magnoliopsida</taxon>
        <taxon>eudicotyledons</taxon>
        <taxon>Gunneridae</taxon>
        <taxon>Pentapetalae</taxon>
        <taxon>asterids</taxon>
        <taxon>Ericales</taxon>
        <taxon>Actinidiaceae</taxon>
        <taxon>Actinidia</taxon>
    </lineage>
</organism>
<dbReference type="AlphaFoldDB" id="A0A2R6RU37"/>
<gene>
    <name evidence="2" type="ORF">CEY00_Acc03954</name>
</gene>
<dbReference type="OrthoDB" id="10250354at2759"/>
<protein>
    <submittedName>
        <fullName evidence="2">Mitochondrial import receptor subunit like</fullName>
    </submittedName>
</protein>
<dbReference type="PANTHER" id="PTHR45181">
    <property type="entry name" value="HEAT SHOCK PROTEIN DNAJ WITH TETRATRICOPEPTIDE REPEAT-CONTAINING PROTEIN"/>
    <property type="match status" value="1"/>
</dbReference>
<reference evidence="2 3" key="1">
    <citation type="submission" date="2017-07" db="EMBL/GenBank/DDBJ databases">
        <title>An improved, manually edited Actinidia chinensis var. chinensis (kiwifruit) genome highlights the challenges associated with draft genomes and gene prediction in plants.</title>
        <authorList>
            <person name="Pilkington S."/>
            <person name="Crowhurst R."/>
            <person name="Hilario E."/>
            <person name="Nardozza S."/>
            <person name="Fraser L."/>
            <person name="Peng Y."/>
            <person name="Gunaseelan K."/>
            <person name="Simpson R."/>
            <person name="Tahir J."/>
            <person name="Deroles S."/>
            <person name="Templeton K."/>
            <person name="Luo Z."/>
            <person name="Davy M."/>
            <person name="Cheng C."/>
            <person name="Mcneilage M."/>
            <person name="Scaglione D."/>
            <person name="Liu Y."/>
            <person name="Zhang Q."/>
            <person name="Datson P."/>
            <person name="De Silva N."/>
            <person name="Gardiner S."/>
            <person name="Bassett H."/>
            <person name="Chagne D."/>
            <person name="Mccallum J."/>
            <person name="Dzierzon H."/>
            <person name="Deng C."/>
            <person name="Wang Y.-Y."/>
            <person name="Barron N."/>
            <person name="Manako K."/>
            <person name="Bowen J."/>
            <person name="Foster T."/>
            <person name="Erridge Z."/>
            <person name="Tiffin H."/>
            <person name="Waite C."/>
            <person name="Davies K."/>
            <person name="Grierson E."/>
            <person name="Laing W."/>
            <person name="Kirk R."/>
            <person name="Chen X."/>
            <person name="Wood M."/>
            <person name="Montefiori M."/>
            <person name="Brummell D."/>
            <person name="Schwinn K."/>
            <person name="Catanach A."/>
            <person name="Fullerton C."/>
            <person name="Li D."/>
            <person name="Meiyalaghan S."/>
            <person name="Nieuwenhuizen N."/>
            <person name="Read N."/>
            <person name="Prakash R."/>
            <person name="Hunter D."/>
            <person name="Zhang H."/>
            <person name="Mckenzie M."/>
            <person name="Knabel M."/>
            <person name="Harris A."/>
            <person name="Allan A."/>
            <person name="Chen A."/>
            <person name="Janssen B."/>
            <person name="Plunkett B."/>
            <person name="Dwamena C."/>
            <person name="Voogd C."/>
            <person name="Leif D."/>
            <person name="Lafferty D."/>
            <person name="Souleyre E."/>
            <person name="Varkonyi-Gasic E."/>
            <person name="Gambi F."/>
            <person name="Hanley J."/>
            <person name="Yao J.-L."/>
            <person name="Cheung J."/>
            <person name="David K."/>
            <person name="Warren B."/>
            <person name="Marsh K."/>
            <person name="Snowden K."/>
            <person name="Lin-Wang K."/>
            <person name="Brian L."/>
            <person name="Martinez-Sanchez M."/>
            <person name="Wang M."/>
            <person name="Ileperuma N."/>
            <person name="Macnee N."/>
            <person name="Campin R."/>
            <person name="Mcatee P."/>
            <person name="Drummond R."/>
            <person name="Espley R."/>
            <person name="Ireland H."/>
            <person name="Wu R."/>
            <person name="Atkinson R."/>
            <person name="Karunairetnam S."/>
            <person name="Bulley S."/>
            <person name="Chunkath S."/>
            <person name="Hanley Z."/>
            <person name="Storey R."/>
            <person name="Thrimawithana A."/>
            <person name="Thomson S."/>
            <person name="David C."/>
            <person name="Testolin R."/>
        </authorList>
    </citation>
    <scope>NUCLEOTIDE SEQUENCE [LARGE SCALE GENOMIC DNA]</scope>
    <source>
        <strain evidence="3">cv. Red5</strain>
        <tissue evidence="2">Young leaf</tissue>
    </source>
</reference>
<dbReference type="PANTHER" id="PTHR45181:SF8">
    <property type="entry name" value="HEAT SHOCK PROTEIN DNAJ WITH TETRATRICOPEPTIDE REPEAT-CONTAINING PROTEIN"/>
    <property type="match status" value="1"/>
</dbReference>
<evidence type="ECO:0000313" key="3">
    <source>
        <dbReference type="Proteomes" id="UP000241394"/>
    </source>
</evidence>
<evidence type="ECO:0000256" key="1">
    <source>
        <dbReference type="SAM" id="Phobius"/>
    </source>
</evidence>
<dbReference type="STRING" id="1590841.A0A2R6RU37"/>